<keyword evidence="6" id="KW-1185">Reference proteome</keyword>
<dbReference type="SUPFAM" id="SSF56349">
    <property type="entry name" value="DNA breaking-rejoining enzymes"/>
    <property type="match status" value="1"/>
</dbReference>
<dbReference type="Pfam" id="PF13356">
    <property type="entry name" value="Arm-DNA-bind_3"/>
    <property type="match status" value="1"/>
</dbReference>
<evidence type="ECO:0000256" key="1">
    <source>
        <dbReference type="ARBA" id="ARBA00008857"/>
    </source>
</evidence>
<organism evidence="5 6">
    <name type="scientific">Fluviibacter phosphoraccumulans</name>
    <dbReference type="NCBI Taxonomy" id="1751046"/>
    <lineage>
        <taxon>Bacteria</taxon>
        <taxon>Pseudomonadati</taxon>
        <taxon>Pseudomonadota</taxon>
        <taxon>Betaproteobacteria</taxon>
        <taxon>Rhodocyclales</taxon>
        <taxon>Fluviibacteraceae</taxon>
        <taxon>Fluviibacter</taxon>
    </lineage>
</organism>
<dbReference type="EMBL" id="AP022345">
    <property type="protein sequence ID" value="BBU69368.1"/>
    <property type="molecule type" value="Genomic_DNA"/>
</dbReference>
<evidence type="ECO:0000256" key="2">
    <source>
        <dbReference type="ARBA" id="ARBA00022908"/>
    </source>
</evidence>
<dbReference type="Proteomes" id="UP000463961">
    <property type="component" value="Chromosome"/>
</dbReference>
<dbReference type="Pfam" id="PF00589">
    <property type="entry name" value="Phage_integrase"/>
    <property type="match status" value="1"/>
</dbReference>
<name>A0A679I5S1_9RHOO</name>
<reference evidence="6" key="1">
    <citation type="submission" date="2020-01" db="EMBL/GenBank/DDBJ databases">
        <title>Phosphoaccumulans saitamaens gen. nov., sp. nov., a polyphosphate accumulating bacterium isolated from surface river water.</title>
        <authorList>
            <person name="Watanabe K."/>
            <person name="Suda W."/>
        </authorList>
    </citation>
    <scope>NUCLEOTIDE SEQUENCE [LARGE SCALE GENOMIC DNA]</scope>
    <source>
        <strain evidence="6">ICHIAU1</strain>
    </source>
</reference>
<gene>
    <name evidence="5" type="ORF">ICHIAU1_16510</name>
</gene>
<dbReference type="InterPro" id="IPR038488">
    <property type="entry name" value="Integrase_DNA-bd_sf"/>
</dbReference>
<dbReference type="Gene3D" id="1.10.150.130">
    <property type="match status" value="1"/>
</dbReference>
<dbReference type="GO" id="GO:0015074">
    <property type="term" value="P:DNA integration"/>
    <property type="evidence" value="ECO:0007669"/>
    <property type="project" value="UniProtKB-KW"/>
</dbReference>
<sequence length="414" mass="45756">MMGNHKRGLGALAVAGISRRGINFVGDVTGLGLNVTETGSRSWILRYQINGKRKDMGLGGYPSVTLAEAKDRARQARTKIAQGIDPILEAKSARSRLIAEQSQAVTFKEAAALYIKAQRDGWRNAKHAQQWENTIKLYATPKIGSTLVRDLNLTQIMGVLDPIWRTKTETATRLRGRLECIIDWAIVRGYRTGSNPAKWKGCLDKLLPAPNKVAKTAHHKALPYQDAPAFMATLKVHDGIGARALEFAILTATRSGEVRGATWAEFDLDNALWVIPANRMKASKEHRVPLSDSAMAILSSLKATAFCEYVFPSSHKPKSGTAKGKPLSDMTLSAVLRRMNVNAVPHGFRSTFRDWCAETTDYPNEVAEMALAHAVGNKVEAAYRRGDLFDKRKCLMQDWAKYLTNIQEKDGGHE</sequence>
<dbReference type="InterPro" id="IPR011010">
    <property type="entry name" value="DNA_brk_join_enz"/>
</dbReference>
<proteinExistence type="inferred from homology"/>
<dbReference type="InterPro" id="IPR053876">
    <property type="entry name" value="Phage_int_M"/>
</dbReference>
<accession>A0A679I5S1</accession>
<dbReference type="AlphaFoldDB" id="A0A679I5S1"/>
<evidence type="ECO:0000256" key="4">
    <source>
        <dbReference type="ARBA" id="ARBA00023172"/>
    </source>
</evidence>
<comment type="similarity">
    <text evidence="1">Belongs to the 'phage' integrase family.</text>
</comment>
<keyword evidence="3" id="KW-0238">DNA-binding</keyword>
<protein>
    <submittedName>
        <fullName evidence="5">Phage integrase</fullName>
    </submittedName>
</protein>
<dbReference type="InterPro" id="IPR050808">
    <property type="entry name" value="Phage_Integrase"/>
</dbReference>
<dbReference type="GO" id="GO:0006310">
    <property type="term" value="P:DNA recombination"/>
    <property type="evidence" value="ECO:0007669"/>
    <property type="project" value="UniProtKB-KW"/>
</dbReference>
<keyword evidence="2" id="KW-0229">DNA integration</keyword>
<dbReference type="CDD" id="cd00801">
    <property type="entry name" value="INT_P4_C"/>
    <property type="match status" value="1"/>
</dbReference>
<dbReference type="InterPro" id="IPR025166">
    <property type="entry name" value="Integrase_DNA_bind_dom"/>
</dbReference>
<dbReference type="RefSeq" id="WP_202930677.1">
    <property type="nucleotide sequence ID" value="NZ_AP019011.1"/>
</dbReference>
<dbReference type="Gene3D" id="1.10.443.10">
    <property type="entry name" value="Intergrase catalytic core"/>
    <property type="match status" value="1"/>
</dbReference>
<keyword evidence="4" id="KW-0233">DNA recombination</keyword>
<dbReference type="PANTHER" id="PTHR30629">
    <property type="entry name" value="PROPHAGE INTEGRASE"/>
    <property type="match status" value="1"/>
</dbReference>
<dbReference type="PANTHER" id="PTHR30629:SF2">
    <property type="entry name" value="PROPHAGE INTEGRASE INTS-RELATED"/>
    <property type="match status" value="1"/>
</dbReference>
<evidence type="ECO:0000256" key="3">
    <source>
        <dbReference type="ARBA" id="ARBA00023125"/>
    </source>
</evidence>
<dbReference type="Gene3D" id="3.30.160.390">
    <property type="entry name" value="Integrase, DNA-binding domain"/>
    <property type="match status" value="1"/>
</dbReference>
<dbReference type="Pfam" id="PF22022">
    <property type="entry name" value="Phage_int_M"/>
    <property type="match status" value="1"/>
</dbReference>
<dbReference type="InterPro" id="IPR013762">
    <property type="entry name" value="Integrase-like_cat_sf"/>
</dbReference>
<dbReference type="PROSITE" id="PS51898">
    <property type="entry name" value="TYR_RECOMBINASE"/>
    <property type="match status" value="1"/>
</dbReference>
<evidence type="ECO:0000313" key="6">
    <source>
        <dbReference type="Proteomes" id="UP000463961"/>
    </source>
</evidence>
<dbReference type="GO" id="GO:0003677">
    <property type="term" value="F:DNA binding"/>
    <property type="evidence" value="ECO:0007669"/>
    <property type="project" value="UniProtKB-KW"/>
</dbReference>
<evidence type="ECO:0000313" key="5">
    <source>
        <dbReference type="EMBL" id="BBU69368.1"/>
    </source>
</evidence>
<dbReference type="InterPro" id="IPR010998">
    <property type="entry name" value="Integrase_recombinase_N"/>
</dbReference>
<dbReference type="InterPro" id="IPR002104">
    <property type="entry name" value="Integrase_catalytic"/>
</dbReference>